<dbReference type="KEGG" id="glz:GLAREA_11601"/>
<dbReference type="AlphaFoldDB" id="S3CGJ0"/>
<dbReference type="FunFam" id="3.40.50.720:FF:000084">
    <property type="entry name" value="Short-chain dehydrogenase reductase"/>
    <property type="match status" value="1"/>
</dbReference>
<dbReference type="eggNOG" id="KOG1200">
    <property type="taxonomic scope" value="Eukaryota"/>
</dbReference>
<dbReference type="STRING" id="1116229.S3CGJ0"/>
<sequence>MTASLPFTNKIIIITGAGSGIGKATAIKLSTLGATLAITDITSSSLEKTLSLCTPPAFEKHEKHFTSVFDVGKTEPCNEFILNVVEKLGRVDHVFNCAGVNPTDLATAEITDEYWDKLINTNLKGLFNITRAAIPHMPSGSTFVNTSSIKGLGPGSGFAVYCASKYGIIGFSKSVALELGSKGIRTNIIAPGYIDTPTNASVVAGPESVARAAAMVSSGRLGTPEEVADVVVFLMSEESRYMNGSVVEIHGGMKL</sequence>
<dbReference type="PANTHER" id="PTHR42760">
    <property type="entry name" value="SHORT-CHAIN DEHYDROGENASES/REDUCTASES FAMILY MEMBER"/>
    <property type="match status" value="1"/>
</dbReference>
<comment type="similarity">
    <text evidence="1">Belongs to the short-chain dehydrogenases/reductases (SDR) family.</text>
</comment>
<dbReference type="HOGENOM" id="CLU_010194_1_0_1"/>
<dbReference type="GO" id="GO:0016616">
    <property type="term" value="F:oxidoreductase activity, acting on the CH-OH group of donors, NAD or NADP as acceptor"/>
    <property type="evidence" value="ECO:0007669"/>
    <property type="project" value="TreeGrafter"/>
</dbReference>
<dbReference type="SUPFAM" id="SSF51735">
    <property type="entry name" value="NAD(P)-binding Rossmann-fold domains"/>
    <property type="match status" value="1"/>
</dbReference>
<accession>S3CGJ0</accession>
<evidence type="ECO:0000256" key="3">
    <source>
        <dbReference type="ARBA" id="ARBA00023002"/>
    </source>
</evidence>
<name>S3CGJ0_GLAL2</name>
<evidence type="ECO:0000313" key="5">
    <source>
        <dbReference type="Proteomes" id="UP000016922"/>
    </source>
</evidence>
<evidence type="ECO:0000256" key="1">
    <source>
        <dbReference type="ARBA" id="ARBA00006484"/>
    </source>
</evidence>
<dbReference type="OMA" id="ELWYDVI"/>
<dbReference type="PRINTS" id="PR00080">
    <property type="entry name" value="SDRFAMILY"/>
</dbReference>
<proteinExistence type="inferred from homology"/>
<dbReference type="GO" id="GO:0048038">
    <property type="term" value="F:quinone binding"/>
    <property type="evidence" value="ECO:0007669"/>
    <property type="project" value="TreeGrafter"/>
</dbReference>
<dbReference type="Gene3D" id="3.40.50.720">
    <property type="entry name" value="NAD(P)-binding Rossmann-like Domain"/>
    <property type="match status" value="1"/>
</dbReference>
<dbReference type="PANTHER" id="PTHR42760:SF83">
    <property type="entry name" value="(3R)-3-HYDROXYACYL-COA DEHYDROGENASE"/>
    <property type="match status" value="1"/>
</dbReference>
<dbReference type="Proteomes" id="UP000016922">
    <property type="component" value="Unassembled WGS sequence"/>
</dbReference>
<dbReference type="GO" id="GO:0009688">
    <property type="term" value="P:abscisic acid biosynthetic process"/>
    <property type="evidence" value="ECO:0007669"/>
    <property type="project" value="UniProtKB-ARBA"/>
</dbReference>
<dbReference type="PRINTS" id="PR00081">
    <property type="entry name" value="GDHRDH"/>
</dbReference>
<gene>
    <name evidence="4" type="ORF">GLAREA_11601</name>
</gene>
<protein>
    <submittedName>
        <fullName evidence="4">NAD(P)-binding Rossmann-fold containing protein</fullName>
    </submittedName>
</protein>
<evidence type="ECO:0000256" key="2">
    <source>
        <dbReference type="ARBA" id="ARBA00022857"/>
    </source>
</evidence>
<dbReference type="InterPro" id="IPR036291">
    <property type="entry name" value="NAD(P)-bd_dom_sf"/>
</dbReference>
<dbReference type="GeneID" id="19470642"/>
<dbReference type="InterPro" id="IPR020904">
    <property type="entry name" value="Sc_DH/Rdtase_CS"/>
</dbReference>
<dbReference type="Pfam" id="PF13561">
    <property type="entry name" value="adh_short_C2"/>
    <property type="match status" value="1"/>
</dbReference>
<dbReference type="CDD" id="cd05233">
    <property type="entry name" value="SDR_c"/>
    <property type="match status" value="1"/>
</dbReference>
<dbReference type="PROSITE" id="PS00061">
    <property type="entry name" value="ADH_SHORT"/>
    <property type="match status" value="1"/>
</dbReference>
<dbReference type="OrthoDB" id="1669814at2759"/>
<dbReference type="GO" id="GO:0006633">
    <property type="term" value="P:fatty acid biosynthetic process"/>
    <property type="evidence" value="ECO:0007669"/>
    <property type="project" value="TreeGrafter"/>
</dbReference>
<organism evidence="4 5">
    <name type="scientific">Glarea lozoyensis (strain ATCC 20868 / MF5171)</name>
    <dbReference type="NCBI Taxonomy" id="1116229"/>
    <lineage>
        <taxon>Eukaryota</taxon>
        <taxon>Fungi</taxon>
        <taxon>Dikarya</taxon>
        <taxon>Ascomycota</taxon>
        <taxon>Pezizomycotina</taxon>
        <taxon>Leotiomycetes</taxon>
        <taxon>Helotiales</taxon>
        <taxon>Helotiaceae</taxon>
        <taxon>Glarea</taxon>
    </lineage>
</organism>
<evidence type="ECO:0000313" key="4">
    <source>
        <dbReference type="EMBL" id="EPE25020.1"/>
    </source>
</evidence>
<dbReference type="RefSeq" id="XP_008087935.1">
    <property type="nucleotide sequence ID" value="XM_008089744.1"/>
</dbReference>
<reference evidence="4 5" key="1">
    <citation type="journal article" date="2013" name="BMC Genomics">
        <title>Genomics-driven discovery of the pneumocandin biosynthetic gene cluster in the fungus Glarea lozoyensis.</title>
        <authorList>
            <person name="Chen L."/>
            <person name="Yue Q."/>
            <person name="Zhang X."/>
            <person name="Xiang M."/>
            <person name="Wang C."/>
            <person name="Li S."/>
            <person name="Che Y."/>
            <person name="Ortiz-Lopez F.J."/>
            <person name="Bills G.F."/>
            <person name="Liu X."/>
            <person name="An Z."/>
        </authorList>
    </citation>
    <scope>NUCLEOTIDE SEQUENCE [LARGE SCALE GENOMIC DNA]</scope>
    <source>
        <strain evidence="5">ATCC 20868 / MF5171</strain>
    </source>
</reference>
<keyword evidence="5" id="KW-1185">Reference proteome</keyword>
<keyword evidence="2" id="KW-0521">NADP</keyword>
<keyword evidence="3" id="KW-0560">Oxidoreductase</keyword>
<dbReference type="EMBL" id="KE145372">
    <property type="protein sequence ID" value="EPE25020.1"/>
    <property type="molecule type" value="Genomic_DNA"/>
</dbReference>
<dbReference type="InterPro" id="IPR002347">
    <property type="entry name" value="SDR_fam"/>
</dbReference>